<dbReference type="Proteomes" id="UP000683000">
    <property type="component" value="Unassembled WGS sequence"/>
</dbReference>
<name>A0A8I2YX18_9AGAM</name>
<protein>
    <submittedName>
        <fullName evidence="2">Uncharacterized protein</fullName>
    </submittedName>
</protein>
<organism evidence="2 3">
    <name type="scientific">Boletus reticuloceps</name>
    <dbReference type="NCBI Taxonomy" id="495285"/>
    <lineage>
        <taxon>Eukaryota</taxon>
        <taxon>Fungi</taxon>
        <taxon>Dikarya</taxon>
        <taxon>Basidiomycota</taxon>
        <taxon>Agaricomycotina</taxon>
        <taxon>Agaricomycetes</taxon>
        <taxon>Agaricomycetidae</taxon>
        <taxon>Boletales</taxon>
        <taxon>Boletineae</taxon>
        <taxon>Boletaceae</taxon>
        <taxon>Boletoideae</taxon>
        <taxon>Boletus</taxon>
    </lineage>
</organism>
<keyword evidence="3" id="KW-1185">Reference proteome</keyword>
<comment type="caution">
    <text evidence="2">The sequence shown here is derived from an EMBL/GenBank/DDBJ whole genome shotgun (WGS) entry which is preliminary data.</text>
</comment>
<evidence type="ECO:0000256" key="1">
    <source>
        <dbReference type="SAM" id="MobiDB-lite"/>
    </source>
</evidence>
<reference evidence="2" key="1">
    <citation type="submission" date="2021-03" db="EMBL/GenBank/DDBJ databases">
        <title>Evolutionary innovations through gain and loss of genes in the ectomycorrhizal Boletales.</title>
        <authorList>
            <person name="Wu G."/>
            <person name="Miyauchi S."/>
            <person name="Morin E."/>
            <person name="Yang Z.-L."/>
            <person name="Xu J."/>
            <person name="Martin F.M."/>
        </authorList>
    </citation>
    <scope>NUCLEOTIDE SEQUENCE</scope>
    <source>
        <strain evidence="2">BR01</strain>
    </source>
</reference>
<dbReference type="EMBL" id="JAGFBS010000004">
    <property type="protein sequence ID" value="KAG6379574.1"/>
    <property type="molecule type" value="Genomic_DNA"/>
</dbReference>
<evidence type="ECO:0000313" key="3">
    <source>
        <dbReference type="Proteomes" id="UP000683000"/>
    </source>
</evidence>
<feature type="compositionally biased region" description="Polar residues" evidence="1">
    <location>
        <begin position="261"/>
        <end position="270"/>
    </location>
</feature>
<feature type="region of interest" description="Disordered" evidence="1">
    <location>
        <begin position="261"/>
        <end position="309"/>
    </location>
</feature>
<dbReference type="OrthoDB" id="3177772at2759"/>
<evidence type="ECO:0000313" key="2">
    <source>
        <dbReference type="EMBL" id="KAG6379574.1"/>
    </source>
</evidence>
<gene>
    <name evidence="2" type="ORF">JVT61DRAFT_10078</name>
</gene>
<proteinExistence type="predicted"/>
<sequence length="309" mass="35841">MYDADYPNRLKKLQNYAASPELPSLLQWKPAEAGHALVWKTTKELFVGVAVVQVYNYRLNCGPNGNYINPDVGKFVRSKFQFYSGRPSDSNFSEDYLKLFSNLEKLQQEIAVTKSRRDMLFVDASGKMLRFAKAIFMEREKPLKRSPDVRYYEDVVNATEENQEDLGDTIDDETNNWPVEEKYKEALNEIKYTHRVLPLRVYKDSEYVEPRNVNNLLRNSVVEVLFSIHHTFLRSQVPAHDTFRANIEQIIIHKQQQTFDETSYSKTSVRSGPISADTFNVKHQREDENESESRPQKIQSAKGKGTTIL</sequence>
<accession>A0A8I2YX18</accession>
<dbReference type="AlphaFoldDB" id="A0A8I2YX18"/>
<feature type="compositionally biased region" description="Basic and acidic residues" evidence="1">
    <location>
        <begin position="283"/>
        <end position="295"/>
    </location>
</feature>